<name>A0A9W6ZSI2_9STRA</name>
<dbReference type="EMBL" id="BRXZ01002216">
    <property type="protein sequence ID" value="GMH57266.1"/>
    <property type="molecule type" value="Genomic_DNA"/>
</dbReference>
<dbReference type="AlphaFoldDB" id="A0A9W6ZSI2"/>
<evidence type="ECO:0000313" key="2">
    <source>
        <dbReference type="EMBL" id="GMH57266.1"/>
    </source>
</evidence>
<comment type="caution">
    <text evidence="2">The sequence shown here is derived from an EMBL/GenBank/DDBJ whole genome shotgun (WGS) entry which is preliminary data.</text>
</comment>
<evidence type="ECO:0000313" key="3">
    <source>
        <dbReference type="Proteomes" id="UP001165082"/>
    </source>
</evidence>
<organism evidence="2 3">
    <name type="scientific">Triparma retinervis</name>
    <dbReference type="NCBI Taxonomy" id="2557542"/>
    <lineage>
        <taxon>Eukaryota</taxon>
        <taxon>Sar</taxon>
        <taxon>Stramenopiles</taxon>
        <taxon>Ochrophyta</taxon>
        <taxon>Bolidophyceae</taxon>
        <taxon>Parmales</taxon>
        <taxon>Triparmaceae</taxon>
        <taxon>Triparma</taxon>
    </lineage>
</organism>
<keyword evidence="3" id="KW-1185">Reference proteome</keyword>
<sequence length="109" mass="12226">MSPRTESSNNLGQHTMSRVMSESDMSANEGINHRDYTVKRSKLIGLINWSHVIGTFAPHAFIIALAASAGQLIYNYALNGGNPVREEVRNEELEKRVRSKATHEDEERS</sequence>
<feature type="compositionally biased region" description="Polar residues" evidence="1">
    <location>
        <begin position="1"/>
        <end position="26"/>
    </location>
</feature>
<protein>
    <submittedName>
        <fullName evidence="2">Uncharacterized protein</fullName>
    </submittedName>
</protein>
<gene>
    <name evidence="2" type="ORF">TrRE_jg1771</name>
</gene>
<proteinExistence type="predicted"/>
<dbReference type="Proteomes" id="UP001165082">
    <property type="component" value="Unassembled WGS sequence"/>
</dbReference>
<feature type="region of interest" description="Disordered" evidence="1">
    <location>
        <begin position="88"/>
        <end position="109"/>
    </location>
</feature>
<reference evidence="2" key="1">
    <citation type="submission" date="2022-07" db="EMBL/GenBank/DDBJ databases">
        <title>Genome analysis of Parmales, a sister group of diatoms, reveals the evolutionary specialization of diatoms from phago-mixotrophs to photoautotrophs.</title>
        <authorList>
            <person name="Ban H."/>
            <person name="Sato S."/>
            <person name="Yoshikawa S."/>
            <person name="Kazumasa Y."/>
            <person name="Nakamura Y."/>
            <person name="Ichinomiya M."/>
            <person name="Saitoh K."/>
            <person name="Sato N."/>
            <person name="Blanc-Mathieu R."/>
            <person name="Endo H."/>
            <person name="Kuwata A."/>
            <person name="Ogata H."/>
        </authorList>
    </citation>
    <scope>NUCLEOTIDE SEQUENCE</scope>
</reference>
<accession>A0A9W6ZSI2</accession>
<evidence type="ECO:0000256" key="1">
    <source>
        <dbReference type="SAM" id="MobiDB-lite"/>
    </source>
</evidence>
<feature type="region of interest" description="Disordered" evidence="1">
    <location>
        <begin position="1"/>
        <end position="28"/>
    </location>
</feature>